<feature type="region of interest" description="Disordered" evidence="1">
    <location>
        <begin position="120"/>
        <end position="148"/>
    </location>
</feature>
<feature type="compositionally biased region" description="Low complexity" evidence="1">
    <location>
        <begin position="120"/>
        <end position="143"/>
    </location>
</feature>
<proteinExistence type="predicted"/>
<reference evidence="2 3" key="1">
    <citation type="submission" date="2015-04" db="EMBL/GenBank/DDBJ databases">
        <title>Complete genome sequence of Schizopora paradoxa KUC8140, a cosmopolitan wood degrader in East Asia.</title>
        <authorList>
            <consortium name="DOE Joint Genome Institute"/>
            <person name="Min B."/>
            <person name="Park H."/>
            <person name="Jang Y."/>
            <person name="Kim J.-J."/>
            <person name="Kim K.H."/>
            <person name="Pangilinan J."/>
            <person name="Lipzen A."/>
            <person name="Riley R."/>
            <person name="Grigoriev I.V."/>
            <person name="Spatafora J.W."/>
            <person name="Choi I.-G."/>
        </authorList>
    </citation>
    <scope>NUCLEOTIDE SEQUENCE [LARGE SCALE GENOMIC DNA]</scope>
    <source>
        <strain evidence="2 3">KUC8140</strain>
    </source>
</reference>
<sequence>MFSVEFPTARKTPEQVRSTLKRRGTLQTSTTIFMRECKSPPPLTRGKRRTGLAAKDADDPSPPSPVVLKKARVTTTTTTIATTTTTTEIECTSSAHLNVAPKARNMVVRNTYRNRRRTMLSSLPSLSTSSSTSSSSVPSPITPGAGDSLHVQLKVNGEIPASPEAEGKLPPEAGGKLPPLPARSEYATAKKIPRAQKLRRHETTLWMGEIISRGVDEEI</sequence>
<name>A0A0H2RH55_9AGAM</name>
<gene>
    <name evidence="2" type="ORF">SCHPADRAFT_944091</name>
</gene>
<dbReference type="AlphaFoldDB" id="A0A0H2RH55"/>
<evidence type="ECO:0000313" key="2">
    <source>
        <dbReference type="EMBL" id="KLO08863.1"/>
    </source>
</evidence>
<evidence type="ECO:0000256" key="1">
    <source>
        <dbReference type="SAM" id="MobiDB-lite"/>
    </source>
</evidence>
<keyword evidence="3" id="KW-1185">Reference proteome</keyword>
<feature type="region of interest" description="Disordered" evidence="1">
    <location>
        <begin position="161"/>
        <end position="195"/>
    </location>
</feature>
<protein>
    <submittedName>
        <fullName evidence="2">Uncharacterized protein</fullName>
    </submittedName>
</protein>
<dbReference type="EMBL" id="KQ086074">
    <property type="protein sequence ID" value="KLO08863.1"/>
    <property type="molecule type" value="Genomic_DNA"/>
</dbReference>
<dbReference type="Proteomes" id="UP000053477">
    <property type="component" value="Unassembled WGS sequence"/>
</dbReference>
<evidence type="ECO:0000313" key="3">
    <source>
        <dbReference type="Proteomes" id="UP000053477"/>
    </source>
</evidence>
<dbReference type="InParanoid" id="A0A0H2RH55"/>
<organism evidence="2 3">
    <name type="scientific">Schizopora paradoxa</name>
    <dbReference type="NCBI Taxonomy" id="27342"/>
    <lineage>
        <taxon>Eukaryota</taxon>
        <taxon>Fungi</taxon>
        <taxon>Dikarya</taxon>
        <taxon>Basidiomycota</taxon>
        <taxon>Agaricomycotina</taxon>
        <taxon>Agaricomycetes</taxon>
        <taxon>Hymenochaetales</taxon>
        <taxon>Schizoporaceae</taxon>
        <taxon>Schizopora</taxon>
    </lineage>
</organism>
<feature type="region of interest" description="Disordered" evidence="1">
    <location>
        <begin position="36"/>
        <end position="65"/>
    </location>
</feature>
<accession>A0A0H2RH55</accession>